<gene>
    <name evidence="1" type="ORF">HNQ60_001208</name>
</gene>
<keyword evidence="2" id="KW-1185">Reference proteome</keyword>
<evidence type="ECO:0000313" key="1">
    <source>
        <dbReference type="EMBL" id="MBB6092362.1"/>
    </source>
</evidence>
<sequence length="81" mass="8918">MSSKTHPDRDGPEYVDGHGDKLEIYPTIGGRVCIRQTKAKVSEDYPCIFIHPDNVGALIDALRLIKQEAAALAVDNAERNI</sequence>
<dbReference type="Proteomes" id="UP000588068">
    <property type="component" value="Unassembled WGS sequence"/>
</dbReference>
<comment type="caution">
    <text evidence="1">The sequence shown here is derived from an EMBL/GenBank/DDBJ whole genome shotgun (WGS) entry which is preliminary data.</text>
</comment>
<name>A0A841HJN5_9GAMM</name>
<proteinExistence type="predicted"/>
<organism evidence="1 2">
    <name type="scientific">Povalibacter uvarum</name>
    <dbReference type="NCBI Taxonomy" id="732238"/>
    <lineage>
        <taxon>Bacteria</taxon>
        <taxon>Pseudomonadati</taxon>
        <taxon>Pseudomonadota</taxon>
        <taxon>Gammaproteobacteria</taxon>
        <taxon>Steroidobacterales</taxon>
        <taxon>Steroidobacteraceae</taxon>
        <taxon>Povalibacter</taxon>
    </lineage>
</organism>
<reference evidence="1 2" key="1">
    <citation type="submission" date="2020-08" db="EMBL/GenBank/DDBJ databases">
        <title>Genomic Encyclopedia of Type Strains, Phase IV (KMG-IV): sequencing the most valuable type-strain genomes for metagenomic binning, comparative biology and taxonomic classification.</title>
        <authorList>
            <person name="Goeker M."/>
        </authorList>
    </citation>
    <scope>NUCLEOTIDE SEQUENCE [LARGE SCALE GENOMIC DNA]</scope>
    <source>
        <strain evidence="1 2">DSM 26723</strain>
    </source>
</reference>
<dbReference type="AlphaFoldDB" id="A0A841HJN5"/>
<evidence type="ECO:0000313" key="2">
    <source>
        <dbReference type="Proteomes" id="UP000588068"/>
    </source>
</evidence>
<dbReference type="EMBL" id="JACHHZ010000001">
    <property type="protein sequence ID" value="MBB6092362.1"/>
    <property type="molecule type" value="Genomic_DNA"/>
</dbReference>
<protein>
    <submittedName>
        <fullName evidence="1">Uncharacterized protein</fullName>
    </submittedName>
</protein>
<accession>A0A841HJN5</accession>
<dbReference type="RefSeq" id="WP_184330089.1">
    <property type="nucleotide sequence ID" value="NZ_JACHHZ010000001.1"/>
</dbReference>